<sequence length="52" mass="5795">TRPIEKFASATAKCSPEGAVYGKCILTNYQNVHKNMCAKEFAALKECYLVRP</sequence>
<dbReference type="Proteomes" id="UP000799421">
    <property type="component" value="Unassembled WGS sequence"/>
</dbReference>
<keyword evidence="2" id="KW-1185">Reference proteome</keyword>
<reference evidence="1" key="1">
    <citation type="journal article" date="2020" name="Stud. Mycol.">
        <title>101 Dothideomycetes genomes: a test case for predicting lifestyles and emergence of pathogens.</title>
        <authorList>
            <person name="Haridas S."/>
            <person name="Albert R."/>
            <person name="Binder M."/>
            <person name="Bloem J."/>
            <person name="Labutti K."/>
            <person name="Salamov A."/>
            <person name="Andreopoulos B."/>
            <person name="Baker S."/>
            <person name="Barry K."/>
            <person name="Bills G."/>
            <person name="Bluhm B."/>
            <person name="Cannon C."/>
            <person name="Castanera R."/>
            <person name="Culley D."/>
            <person name="Daum C."/>
            <person name="Ezra D."/>
            <person name="Gonzalez J."/>
            <person name="Henrissat B."/>
            <person name="Kuo A."/>
            <person name="Liang C."/>
            <person name="Lipzen A."/>
            <person name="Lutzoni F."/>
            <person name="Magnuson J."/>
            <person name="Mondo S."/>
            <person name="Nolan M."/>
            <person name="Ohm R."/>
            <person name="Pangilinan J."/>
            <person name="Park H.-J."/>
            <person name="Ramirez L."/>
            <person name="Alfaro M."/>
            <person name="Sun H."/>
            <person name="Tritt A."/>
            <person name="Yoshinaga Y."/>
            <person name="Zwiers L.-H."/>
            <person name="Turgeon B."/>
            <person name="Goodwin S."/>
            <person name="Spatafora J."/>
            <person name="Crous P."/>
            <person name="Grigoriev I."/>
        </authorList>
    </citation>
    <scope>NUCLEOTIDE SEQUENCE</scope>
    <source>
        <strain evidence="1">CBS 480.64</strain>
    </source>
</reference>
<dbReference type="PANTHER" id="PTHR34561:SF1">
    <property type="entry name" value="NADH DEHYDROGENASE [UBIQUINONE] 1 ALPHA SUBCOMPLEX ASSEMBLY FACTOR 8"/>
    <property type="match status" value="1"/>
</dbReference>
<dbReference type="OrthoDB" id="3821113at2759"/>
<dbReference type="GO" id="GO:0005739">
    <property type="term" value="C:mitochondrion"/>
    <property type="evidence" value="ECO:0007669"/>
    <property type="project" value="InterPro"/>
</dbReference>
<protein>
    <recommendedName>
        <fullName evidence="3">CHCH domain-containing protein</fullName>
    </recommendedName>
</protein>
<feature type="non-terminal residue" evidence="1">
    <location>
        <position position="1"/>
    </location>
</feature>
<dbReference type="PANTHER" id="PTHR34561">
    <property type="entry name" value="NADH DEHYDROGENASE [UBIQUINONE] 1 ALPHA SUBCOMPLEX ASSEMBLY FACTOR 8"/>
    <property type="match status" value="1"/>
</dbReference>
<organism evidence="1 2">
    <name type="scientific">Piedraia hortae CBS 480.64</name>
    <dbReference type="NCBI Taxonomy" id="1314780"/>
    <lineage>
        <taxon>Eukaryota</taxon>
        <taxon>Fungi</taxon>
        <taxon>Dikarya</taxon>
        <taxon>Ascomycota</taxon>
        <taxon>Pezizomycotina</taxon>
        <taxon>Dothideomycetes</taxon>
        <taxon>Dothideomycetidae</taxon>
        <taxon>Capnodiales</taxon>
        <taxon>Piedraiaceae</taxon>
        <taxon>Piedraia</taxon>
    </lineage>
</organism>
<evidence type="ECO:0000313" key="2">
    <source>
        <dbReference type="Proteomes" id="UP000799421"/>
    </source>
</evidence>
<proteinExistence type="predicted"/>
<accession>A0A6A7C2T0</accession>
<name>A0A6A7C2T0_9PEZI</name>
<gene>
    <name evidence="1" type="ORF">K470DRAFT_205338</name>
</gene>
<dbReference type="AlphaFoldDB" id="A0A6A7C2T0"/>
<dbReference type="GO" id="GO:0032981">
    <property type="term" value="P:mitochondrial respiratory chain complex I assembly"/>
    <property type="evidence" value="ECO:0007669"/>
    <property type="project" value="InterPro"/>
</dbReference>
<dbReference type="InterPro" id="IPR034595">
    <property type="entry name" value="NDUFAF8"/>
</dbReference>
<evidence type="ECO:0000313" key="1">
    <source>
        <dbReference type="EMBL" id="KAF2861557.1"/>
    </source>
</evidence>
<dbReference type="EMBL" id="MU005972">
    <property type="protein sequence ID" value="KAF2861557.1"/>
    <property type="molecule type" value="Genomic_DNA"/>
</dbReference>
<feature type="non-terminal residue" evidence="1">
    <location>
        <position position="52"/>
    </location>
</feature>
<evidence type="ECO:0008006" key="3">
    <source>
        <dbReference type="Google" id="ProtNLM"/>
    </source>
</evidence>